<accession>A0A5Q2MXB1</accession>
<keyword evidence="2" id="KW-1185">Reference proteome</keyword>
<dbReference type="RefSeq" id="WP_153724722.1">
    <property type="nucleotide sequence ID" value="NZ_CP045875.1"/>
</dbReference>
<sequence>MNICEAIKDLIEKNFSKSFACNQFFYEDECNDYSMLKAYKEETGIYHFYEIENNGEGGTKKSLYIGVSYEKSHGLKKRVTQNFTAGNTGGTFRNNLAAYKFKNDQIQAIKYIKKHVFLELLPTKSNEAKKLEEIAIAIYEPQYNLKTYT</sequence>
<protein>
    <recommendedName>
        <fullName evidence="3">GIY-YIG domain-containing protein</fullName>
    </recommendedName>
</protein>
<reference evidence="2" key="1">
    <citation type="submission" date="2019-11" db="EMBL/GenBank/DDBJ databases">
        <title>Genome sequence of Heliorestis convoluta strain HH, an alkaliphilic and minimalistic phototrophic bacterium from a soda lake in Egypt.</title>
        <authorList>
            <person name="Dewey E.D."/>
            <person name="Stokes L.M."/>
            <person name="Burchell B.M."/>
            <person name="Shaffer K.N."/>
            <person name="Huntington A.M."/>
            <person name="Baker J.M."/>
            <person name="Nadendla S."/>
            <person name="Giglio M.G."/>
            <person name="Touchman J.W."/>
            <person name="Blankenship R.E."/>
            <person name="Madigan M.T."/>
            <person name="Sattley W.M."/>
        </authorList>
    </citation>
    <scope>NUCLEOTIDE SEQUENCE [LARGE SCALE GENOMIC DNA]</scope>
    <source>
        <strain evidence="2">HH</strain>
    </source>
</reference>
<name>A0A5Q2MXB1_9FIRM</name>
<dbReference type="EMBL" id="CP045875">
    <property type="protein sequence ID" value="QGG47314.1"/>
    <property type="molecule type" value="Genomic_DNA"/>
</dbReference>
<evidence type="ECO:0008006" key="3">
    <source>
        <dbReference type="Google" id="ProtNLM"/>
    </source>
</evidence>
<organism evidence="1 2">
    <name type="scientific">Heliorestis convoluta</name>
    <dbReference type="NCBI Taxonomy" id="356322"/>
    <lineage>
        <taxon>Bacteria</taxon>
        <taxon>Bacillati</taxon>
        <taxon>Bacillota</taxon>
        <taxon>Clostridia</taxon>
        <taxon>Eubacteriales</taxon>
        <taxon>Heliobacteriaceae</taxon>
        <taxon>Heliorestis</taxon>
    </lineage>
</organism>
<dbReference type="AlphaFoldDB" id="A0A5Q2MXB1"/>
<dbReference type="KEGG" id="hcv:FTV88_1167"/>
<proteinExistence type="predicted"/>
<gene>
    <name evidence="1" type="ORF">FTV88_1167</name>
</gene>
<dbReference type="Proteomes" id="UP000366051">
    <property type="component" value="Chromosome"/>
</dbReference>
<evidence type="ECO:0000313" key="1">
    <source>
        <dbReference type="EMBL" id="QGG47314.1"/>
    </source>
</evidence>
<evidence type="ECO:0000313" key="2">
    <source>
        <dbReference type="Proteomes" id="UP000366051"/>
    </source>
</evidence>
<dbReference type="OrthoDB" id="9803913at2"/>